<proteinExistence type="predicted"/>
<dbReference type="PIRSF" id="PIRSF020680">
    <property type="entry name" value="PhnH"/>
    <property type="match status" value="1"/>
</dbReference>
<accession>A0ABW5BNV6</accession>
<comment type="caution">
    <text evidence="1">The sequence shown here is derived from an EMBL/GenBank/DDBJ whole genome shotgun (WGS) entry which is preliminary data.</text>
</comment>
<dbReference type="RefSeq" id="WP_380252209.1">
    <property type="nucleotide sequence ID" value="NZ_JBHUII010000004.1"/>
</dbReference>
<dbReference type="Proteomes" id="UP001597294">
    <property type="component" value="Unassembled WGS sequence"/>
</dbReference>
<sequence>MMKQTTLSGLQHPVFDSTAIFKAVLEAMSRPGEISNLPVSCPNPGKLNPTITAILLTLADMDTPVWLSPEMDTPEARTYLQFYTGCPIVEDPKDCLFAIVDGRIDPPSLSKLPLGSTENPDRSATILMSVSHLDTGTELTLRGPGIKNTNSFKPTPVNKEFWNWSQTNRTYFPRGIDVIFAAPSTMAALPRTTELEL</sequence>
<dbReference type="EMBL" id="JBHUII010000004">
    <property type="protein sequence ID" value="MFD2206538.1"/>
    <property type="molecule type" value="Genomic_DNA"/>
</dbReference>
<organism evidence="1 2">
    <name type="scientific">Kiloniella antarctica</name>
    <dbReference type="NCBI Taxonomy" id="1550907"/>
    <lineage>
        <taxon>Bacteria</taxon>
        <taxon>Pseudomonadati</taxon>
        <taxon>Pseudomonadota</taxon>
        <taxon>Alphaproteobacteria</taxon>
        <taxon>Rhodospirillales</taxon>
        <taxon>Kiloniellaceae</taxon>
        <taxon>Kiloniella</taxon>
    </lineage>
</organism>
<reference evidence="2" key="1">
    <citation type="journal article" date="2019" name="Int. J. Syst. Evol. Microbiol.">
        <title>The Global Catalogue of Microorganisms (GCM) 10K type strain sequencing project: providing services to taxonomists for standard genome sequencing and annotation.</title>
        <authorList>
            <consortium name="The Broad Institute Genomics Platform"/>
            <consortium name="The Broad Institute Genome Sequencing Center for Infectious Disease"/>
            <person name="Wu L."/>
            <person name="Ma J."/>
        </authorList>
    </citation>
    <scope>NUCLEOTIDE SEQUENCE [LARGE SCALE GENOMIC DNA]</scope>
    <source>
        <strain evidence="2">CGMCC 4.7192</strain>
    </source>
</reference>
<name>A0ABW5BNV6_9PROT</name>
<keyword evidence="1" id="KW-0456">Lyase</keyword>
<gene>
    <name evidence="1" type="primary">phnH</name>
    <name evidence="1" type="ORF">ACFSKO_12970</name>
</gene>
<dbReference type="Gene3D" id="3.40.50.11310">
    <property type="entry name" value="Bacterial phosphonate metabolism protein PhnH"/>
    <property type="match status" value="1"/>
</dbReference>
<dbReference type="SUPFAM" id="SSF159709">
    <property type="entry name" value="PhnH-like"/>
    <property type="match status" value="1"/>
</dbReference>
<dbReference type="GO" id="GO:0016829">
    <property type="term" value="F:lyase activity"/>
    <property type="evidence" value="ECO:0007669"/>
    <property type="project" value="UniProtKB-KW"/>
</dbReference>
<evidence type="ECO:0000313" key="1">
    <source>
        <dbReference type="EMBL" id="MFD2206538.1"/>
    </source>
</evidence>
<dbReference type="NCBIfam" id="TIGR03292">
    <property type="entry name" value="PhnH_redo"/>
    <property type="match status" value="1"/>
</dbReference>
<protein>
    <submittedName>
        <fullName evidence="1">Phosphonate C-P lyase system protein PhnH</fullName>
    </submittedName>
</protein>
<dbReference type="InterPro" id="IPR008772">
    <property type="entry name" value="Phosphonate_metab_PhnH"/>
</dbReference>
<evidence type="ECO:0000313" key="2">
    <source>
        <dbReference type="Proteomes" id="UP001597294"/>
    </source>
</evidence>
<dbReference type="InterPro" id="IPR038058">
    <property type="entry name" value="PhnH-like_sp"/>
</dbReference>
<keyword evidence="2" id="KW-1185">Reference proteome</keyword>
<dbReference type="Pfam" id="PF05845">
    <property type="entry name" value="PhnH"/>
    <property type="match status" value="1"/>
</dbReference>